<dbReference type="Proteomes" id="UP001165653">
    <property type="component" value="Unassembled WGS sequence"/>
</dbReference>
<feature type="domain" description="Methanolan biosynthesis EpsI" evidence="1">
    <location>
        <begin position="8"/>
        <end position="206"/>
    </location>
</feature>
<dbReference type="RefSeq" id="WP_264514428.1">
    <property type="nucleotide sequence ID" value="NZ_JAPDDR010000007.1"/>
</dbReference>
<sequence>MKRGFILAAVLAAGLSTIFFLPPFQVTGSAMKMEIPENLGGWMTEKVDPTPQEIGSLAKDTRFSKARCILVREGEFDSIGRRFADSADLSIVLSGKDLANSIHRPERCMGAQGHVIYNSEKTSLEIPGSGTVPTRRLLSKIKLPTGKSNDDFVELNYLTYYFFVGHENITESHSERALVDMKDRLKKGQAQQWAYVLVSMPFKAEGTTVAGLEKLPPLEMADEKVKSLLGDISAKNIEWKQIAAVN</sequence>
<evidence type="ECO:0000259" key="1">
    <source>
        <dbReference type="Pfam" id="PF11984"/>
    </source>
</evidence>
<name>A0ABT3G4W2_9BACT</name>
<evidence type="ECO:0000313" key="2">
    <source>
        <dbReference type="EMBL" id="MCW1914892.1"/>
    </source>
</evidence>
<accession>A0ABT3G4W2</accession>
<dbReference type="InterPro" id="IPR014263">
    <property type="entry name" value="Methanolan_biosynth_EpsI"/>
</dbReference>
<keyword evidence="3" id="KW-1185">Reference proteome</keyword>
<reference evidence="2" key="1">
    <citation type="submission" date="2022-10" db="EMBL/GenBank/DDBJ databases">
        <title>Luteolibacter sp. GHJ8, whole genome shotgun sequencing project.</title>
        <authorList>
            <person name="Zhao G."/>
            <person name="Shen L."/>
        </authorList>
    </citation>
    <scope>NUCLEOTIDE SEQUENCE</scope>
    <source>
        <strain evidence="2">GHJ8</strain>
    </source>
</reference>
<comment type="caution">
    <text evidence="2">The sequence shown here is derived from an EMBL/GenBank/DDBJ whole genome shotgun (WGS) entry which is preliminary data.</text>
</comment>
<evidence type="ECO:0000313" key="3">
    <source>
        <dbReference type="Proteomes" id="UP001165653"/>
    </source>
</evidence>
<protein>
    <submittedName>
        <fullName evidence="2">EpsI family protein</fullName>
    </submittedName>
</protein>
<dbReference type="Pfam" id="PF11984">
    <property type="entry name" value="DUF3485"/>
    <property type="match status" value="1"/>
</dbReference>
<gene>
    <name evidence="2" type="ORF">OJ996_14990</name>
</gene>
<proteinExistence type="predicted"/>
<dbReference type="EMBL" id="JAPDDR010000007">
    <property type="protein sequence ID" value="MCW1914892.1"/>
    <property type="molecule type" value="Genomic_DNA"/>
</dbReference>
<organism evidence="2 3">
    <name type="scientific">Luteolibacter rhizosphaerae</name>
    <dbReference type="NCBI Taxonomy" id="2989719"/>
    <lineage>
        <taxon>Bacteria</taxon>
        <taxon>Pseudomonadati</taxon>
        <taxon>Verrucomicrobiota</taxon>
        <taxon>Verrucomicrobiia</taxon>
        <taxon>Verrucomicrobiales</taxon>
        <taxon>Verrucomicrobiaceae</taxon>
        <taxon>Luteolibacter</taxon>
    </lineage>
</organism>